<dbReference type="InterPro" id="IPR012340">
    <property type="entry name" value="NA-bd_OB-fold"/>
</dbReference>
<accession>A0A1D3D5U8</accession>
<dbReference type="VEuPathDB" id="ToxoDB:cyc_07356"/>
<dbReference type="Pfam" id="PF21473">
    <property type="entry name" value="OB_Ssb-like"/>
    <property type="match status" value="1"/>
</dbReference>
<feature type="signal peptide" evidence="2">
    <location>
        <begin position="1"/>
        <end position="24"/>
    </location>
</feature>
<evidence type="ECO:0000256" key="2">
    <source>
        <dbReference type="SAM" id="SignalP"/>
    </source>
</evidence>
<comment type="caution">
    <text evidence="4">The sequence shown here is derived from an EMBL/GenBank/DDBJ whole genome shotgun (WGS) entry which is preliminary data.</text>
</comment>
<feature type="chain" id="PRO_5008914184" description="Single-stranded DNA binding protein Ssb-like OB fold domain-containing protein" evidence="2">
    <location>
        <begin position="25"/>
        <end position="520"/>
    </location>
</feature>
<reference evidence="4 5" key="1">
    <citation type="journal article" date="2016" name="BMC Genomics">
        <title>Comparative genomics reveals Cyclospora cayetanensis possesses coccidia-like metabolism and invasion components but unique surface antigens.</title>
        <authorList>
            <person name="Liu S."/>
            <person name="Wang L."/>
            <person name="Zheng H."/>
            <person name="Xu Z."/>
            <person name="Roellig D.M."/>
            <person name="Li N."/>
            <person name="Frace M.A."/>
            <person name="Tang K."/>
            <person name="Arrowood M.J."/>
            <person name="Moss D.M."/>
            <person name="Zhang L."/>
            <person name="Feng Y."/>
            <person name="Xiao L."/>
        </authorList>
    </citation>
    <scope>NUCLEOTIDE SEQUENCE [LARGE SCALE GENOMIC DNA]</scope>
    <source>
        <strain evidence="4 5">CHN_HEN01</strain>
    </source>
</reference>
<feature type="compositionally biased region" description="Basic and acidic residues" evidence="1">
    <location>
        <begin position="476"/>
        <end position="486"/>
    </location>
</feature>
<gene>
    <name evidence="4" type="ORF">cyc_07356</name>
</gene>
<dbReference type="InParanoid" id="A0A1D3D5U8"/>
<dbReference type="Proteomes" id="UP000095192">
    <property type="component" value="Unassembled WGS sequence"/>
</dbReference>
<proteinExistence type="predicted"/>
<feature type="compositionally biased region" description="Basic residues" evidence="1">
    <location>
        <begin position="498"/>
        <end position="520"/>
    </location>
</feature>
<protein>
    <recommendedName>
        <fullName evidence="3">Single-stranded DNA binding protein Ssb-like OB fold domain-containing protein</fullName>
    </recommendedName>
</protein>
<dbReference type="InterPro" id="IPR048970">
    <property type="entry name" value="OB_Ssb-like"/>
</dbReference>
<feature type="region of interest" description="Disordered" evidence="1">
    <location>
        <begin position="476"/>
        <end position="520"/>
    </location>
</feature>
<sequence>MSCSPSIVLPLPTVLLFSAQMTECFSVETGGGAAPAFSLTSGPHRSFPVSVHLAKGLPADAWEQLQKSPLFGEWAASFCHEGRLKVERITIQQLKPEISFNVEATTSNGALIARPVILRPHEAAVLIVLRNSVTNLELCVFSKRPDLSAGLAESLGLIEGHFDAEGKLTGPCAELLERYVGLCLRRDDCVDLLSAAHGRIVGEAGVTCCPSAVTSAAPADGSTTVRSRLLLYRNVATPDVLQKLEQEIGRTKRYGFPPATIGSAQQPADLGLSVVYMGDTWRATLDPRAIFSLFLLVEFRYHQIKIPKPPGELAHDGKAGALGGFCRGEIGSGALGTPLKKAAAQFRKISSLTPLCTGVNLRVKVVEPMKLLADLVLPRSQIIKRASMVVGDDEAMITLNLEGQQLQLPDVVNTPLLIRNARVKMEEGHMKLIVDRWGKISDARNEDFKDFNFSVCTAKDMSEQEYELVELPESEHDAVEGGRLRGPDGPAFGGRGKAPMRGRARGGHRGSRRHRIAIGK</sequence>
<dbReference type="Gene3D" id="2.40.50.140">
    <property type="entry name" value="Nucleic acid-binding proteins"/>
    <property type="match status" value="1"/>
</dbReference>
<dbReference type="VEuPathDB" id="ToxoDB:LOC34623338"/>
<dbReference type="PANTHER" id="PTHR31472:SF5">
    <property type="entry name" value="OS05G0244600 PROTEIN"/>
    <property type="match status" value="1"/>
</dbReference>
<evidence type="ECO:0000259" key="3">
    <source>
        <dbReference type="Pfam" id="PF21473"/>
    </source>
</evidence>
<dbReference type="PANTHER" id="PTHR31472">
    <property type="entry name" value="OS05G0244600 PROTEIN"/>
    <property type="match status" value="1"/>
</dbReference>
<evidence type="ECO:0000256" key="1">
    <source>
        <dbReference type="SAM" id="MobiDB-lite"/>
    </source>
</evidence>
<dbReference type="SUPFAM" id="SSF50249">
    <property type="entry name" value="Nucleic acid-binding proteins"/>
    <property type="match status" value="1"/>
</dbReference>
<evidence type="ECO:0000313" key="4">
    <source>
        <dbReference type="EMBL" id="OEH78818.1"/>
    </source>
</evidence>
<name>A0A1D3D5U8_9EIME</name>
<keyword evidence="5" id="KW-1185">Reference proteome</keyword>
<dbReference type="AlphaFoldDB" id="A0A1D3D5U8"/>
<feature type="domain" description="Single-stranded DNA binding protein Ssb-like OB fold" evidence="3">
    <location>
        <begin position="352"/>
        <end position="441"/>
    </location>
</feature>
<dbReference type="EMBL" id="JROU02000601">
    <property type="protein sequence ID" value="OEH78818.1"/>
    <property type="molecule type" value="Genomic_DNA"/>
</dbReference>
<keyword evidence="2" id="KW-0732">Signal</keyword>
<evidence type="ECO:0000313" key="5">
    <source>
        <dbReference type="Proteomes" id="UP000095192"/>
    </source>
</evidence>
<organism evidence="4 5">
    <name type="scientific">Cyclospora cayetanensis</name>
    <dbReference type="NCBI Taxonomy" id="88456"/>
    <lineage>
        <taxon>Eukaryota</taxon>
        <taxon>Sar</taxon>
        <taxon>Alveolata</taxon>
        <taxon>Apicomplexa</taxon>
        <taxon>Conoidasida</taxon>
        <taxon>Coccidia</taxon>
        <taxon>Eucoccidiorida</taxon>
        <taxon>Eimeriorina</taxon>
        <taxon>Eimeriidae</taxon>
        <taxon>Cyclospora</taxon>
    </lineage>
</organism>